<comment type="caution">
    <text evidence="1">The sequence shown here is derived from an EMBL/GenBank/DDBJ whole genome shotgun (WGS) entry which is preliminary data.</text>
</comment>
<dbReference type="EMBL" id="BSXS01004149">
    <property type="protein sequence ID" value="GME82541.1"/>
    <property type="molecule type" value="Genomic_DNA"/>
</dbReference>
<keyword evidence="2" id="KW-1185">Reference proteome</keyword>
<protein>
    <submittedName>
        <fullName evidence="1">Unnamed protein product</fullName>
    </submittedName>
</protein>
<reference evidence="1" key="1">
    <citation type="submission" date="2023-04" db="EMBL/GenBank/DDBJ databases">
        <title>Ambrosiozyma monospora NBRC 10751.</title>
        <authorList>
            <person name="Ichikawa N."/>
            <person name="Sato H."/>
            <person name="Tonouchi N."/>
        </authorList>
    </citation>
    <scope>NUCLEOTIDE SEQUENCE</scope>
    <source>
        <strain evidence="1">NBRC 10751</strain>
    </source>
</reference>
<name>A0ACB5T6V3_AMBMO</name>
<accession>A0ACB5T6V3</accession>
<sequence>MVNYLSINIDEYMKDSLSGQVSYLLMGVVYMEEACVCLLDAMWSQSDWILNTFDLEFLKSKLYNTIHLLESFGAKWPDIKKSTMISEFKSLSSIVIQRLELVEGNAGGTPTVVAERDENISSRLEELLFPMDGKKFVTGNSAENSPYVSQRKNSNVSNGINDLRFASPTVWQDHFDMTELMTLENYEATLNDLI</sequence>
<organism evidence="1 2">
    <name type="scientific">Ambrosiozyma monospora</name>
    <name type="common">Yeast</name>
    <name type="synonym">Endomycopsis monosporus</name>
    <dbReference type="NCBI Taxonomy" id="43982"/>
    <lineage>
        <taxon>Eukaryota</taxon>
        <taxon>Fungi</taxon>
        <taxon>Dikarya</taxon>
        <taxon>Ascomycota</taxon>
        <taxon>Saccharomycotina</taxon>
        <taxon>Pichiomycetes</taxon>
        <taxon>Pichiales</taxon>
        <taxon>Pichiaceae</taxon>
        <taxon>Ambrosiozyma</taxon>
    </lineage>
</organism>
<dbReference type="Proteomes" id="UP001165064">
    <property type="component" value="Unassembled WGS sequence"/>
</dbReference>
<proteinExistence type="predicted"/>
<evidence type="ECO:0000313" key="1">
    <source>
        <dbReference type="EMBL" id="GME82541.1"/>
    </source>
</evidence>
<gene>
    <name evidence="1" type="ORF">Amon02_000558300</name>
</gene>
<evidence type="ECO:0000313" key="2">
    <source>
        <dbReference type="Proteomes" id="UP001165064"/>
    </source>
</evidence>